<evidence type="ECO:0000256" key="3">
    <source>
        <dbReference type="ARBA" id="ARBA00022692"/>
    </source>
</evidence>
<comment type="subcellular location">
    <subcellularLocation>
        <location evidence="9">Endoplasmic reticulum membrane</location>
        <topology evidence="9">Multi-pass membrane protein</topology>
    </subcellularLocation>
    <subcellularLocation>
        <location evidence="9">Golgi apparatus membrane</location>
        <topology evidence="9">Multi-pass membrane protein</topology>
    </subcellularLocation>
</comment>
<dbReference type="GO" id="GO:0015031">
    <property type="term" value="P:protein transport"/>
    <property type="evidence" value="ECO:0007669"/>
    <property type="project" value="UniProtKB-KW"/>
</dbReference>
<protein>
    <recommendedName>
        <fullName evidence="9">Protein YIF1</fullName>
    </recommendedName>
</protein>
<dbReference type="PANTHER" id="PTHR14083">
    <property type="entry name" value="YIP1 INTERACTING FACTOR HOMOLOG YIF1 PROTEIN"/>
    <property type="match status" value="1"/>
</dbReference>
<dbReference type="GO" id="GO:0000139">
    <property type="term" value="C:Golgi membrane"/>
    <property type="evidence" value="ECO:0007669"/>
    <property type="project" value="UniProtKB-SubCell"/>
</dbReference>
<dbReference type="Pfam" id="PF03878">
    <property type="entry name" value="YIF1"/>
    <property type="match status" value="1"/>
</dbReference>
<dbReference type="GO" id="GO:0005793">
    <property type="term" value="C:endoplasmic reticulum-Golgi intermediate compartment"/>
    <property type="evidence" value="ECO:0007669"/>
    <property type="project" value="UniProtKB-UniRule"/>
</dbReference>
<feature type="region of interest" description="Disordered" evidence="10">
    <location>
        <begin position="1"/>
        <end position="102"/>
    </location>
</feature>
<sequence>MSYYGNPSGNTTNAGNVSGGSSSQGGFYAGSNNASGSNGGYSYSQQQPQSAYGSEGSANYNTQQWQSNPPQSASQPQQHQMYSGTSLPPQPSNSNSTHHNVAQPFWNPATAATMAAVAGSISGSGGFSNDTMLDLASSAGKSFLQSGSARMIPGLESTMLTLRHYFAVDNKYVLRKMQKVLFPFLSKQWQRQEREPGTPDTPAQYDLPYLDENAPDLYVPVMSLITYVLLCAVCYGKAGQFNPEVLPDVTTKCFMTQVLEVLAIRFGFYTMQVPVPFLDLFAYTGYKYLGLALNMLVALVLGTVFALGTRAYYVTLFWTASAMAFFMLKTMAHNIPSRTAATGPKREIVVIVFAALQLATMWFMSQTKFL</sequence>
<dbReference type="EMBL" id="CM000624">
    <property type="protein sequence ID" value="EEC44243.1"/>
    <property type="molecule type" value="Genomic_DNA"/>
</dbReference>
<feature type="transmembrane region" description="Helical" evidence="9">
    <location>
        <begin position="348"/>
        <end position="365"/>
    </location>
</feature>
<feature type="compositionally biased region" description="Low complexity" evidence="10">
    <location>
        <begin position="63"/>
        <end position="80"/>
    </location>
</feature>
<dbReference type="KEGG" id="pti:PHATRDRAFT_49392"/>
<dbReference type="OrthoDB" id="337750at2759"/>
<dbReference type="GO" id="GO:0030134">
    <property type="term" value="C:COPII-coated ER to Golgi transport vesicle"/>
    <property type="evidence" value="ECO:0007669"/>
    <property type="project" value="TreeGrafter"/>
</dbReference>
<name>B7GAF9_PHATC</name>
<keyword evidence="12" id="KW-1185">Reference proteome</keyword>
<dbReference type="PANTHER" id="PTHR14083:SF0">
    <property type="entry name" value="YIP1D-INTERACTING FACTOR 1, ISOFORM C"/>
    <property type="match status" value="1"/>
</dbReference>
<feature type="transmembrane region" description="Helical" evidence="9">
    <location>
        <begin position="288"/>
        <end position="305"/>
    </location>
</feature>
<keyword evidence="6 9" id="KW-1133">Transmembrane helix</keyword>
<dbReference type="AlphaFoldDB" id="B7GAF9"/>
<evidence type="ECO:0000256" key="4">
    <source>
        <dbReference type="ARBA" id="ARBA00022824"/>
    </source>
</evidence>
<evidence type="ECO:0000256" key="1">
    <source>
        <dbReference type="ARBA" id="ARBA00009727"/>
    </source>
</evidence>
<reference evidence="11 12" key="1">
    <citation type="journal article" date="2008" name="Nature">
        <title>The Phaeodactylum genome reveals the evolutionary history of diatom genomes.</title>
        <authorList>
            <person name="Bowler C."/>
            <person name="Allen A.E."/>
            <person name="Badger J.H."/>
            <person name="Grimwood J."/>
            <person name="Jabbari K."/>
            <person name="Kuo A."/>
            <person name="Maheswari U."/>
            <person name="Martens C."/>
            <person name="Maumus F."/>
            <person name="Otillar R.P."/>
            <person name="Rayko E."/>
            <person name="Salamov A."/>
            <person name="Vandepoele K."/>
            <person name="Beszteri B."/>
            <person name="Gruber A."/>
            <person name="Heijde M."/>
            <person name="Katinka M."/>
            <person name="Mock T."/>
            <person name="Valentin K."/>
            <person name="Verret F."/>
            <person name="Berges J.A."/>
            <person name="Brownlee C."/>
            <person name="Cadoret J.P."/>
            <person name="Chiovitti A."/>
            <person name="Choi C.J."/>
            <person name="Coesel S."/>
            <person name="De Martino A."/>
            <person name="Detter J.C."/>
            <person name="Durkin C."/>
            <person name="Falciatore A."/>
            <person name="Fournet J."/>
            <person name="Haruta M."/>
            <person name="Huysman M.J."/>
            <person name="Jenkins B.D."/>
            <person name="Jiroutova K."/>
            <person name="Jorgensen R.E."/>
            <person name="Joubert Y."/>
            <person name="Kaplan A."/>
            <person name="Kroger N."/>
            <person name="Kroth P.G."/>
            <person name="La Roche J."/>
            <person name="Lindquist E."/>
            <person name="Lommer M."/>
            <person name="Martin-Jezequel V."/>
            <person name="Lopez P.J."/>
            <person name="Lucas S."/>
            <person name="Mangogna M."/>
            <person name="McGinnis K."/>
            <person name="Medlin L.K."/>
            <person name="Montsant A."/>
            <person name="Oudot-Le Secq M.P."/>
            <person name="Napoli C."/>
            <person name="Obornik M."/>
            <person name="Parker M.S."/>
            <person name="Petit J.L."/>
            <person name="Porcel B.M."/>
            <person name="Poulsen N."/>
            <person name="Robison M."/>
            <person name="Rychlewski L."/>
            <person name="Rynearson T.A."/>
            <person name="Schmutz J."/>
            <person name="Shapiro H."/>
            <person name="Siaut M."/>
            <person name="Stanley M."/>
            <person name="Sussman M.R."/>
            <person name="Taylor A.R."/>
            <person name="Vardi A."/>
            <person name="von Dassow P."/>
            <person name="Vyverman W."/>
            <person name="Willis A."/>
            <person name="Wyrwicz L.S."/>
            <person name="Rokhsar D.S."/>
            <person name="Weissenbach J."/>
            <person name="Armbrust E.V."/>
            <person name="Green B.R."/>
            <person name="Van de Peer Y."/>
            <person name="Grigoriev I.V."/>
        </authorList>
    </citation>
    <scope>NUCLEOTIDE SEQUENCE [LARGE SCALE GENOMIC DNA]</scope>
    <source>
        <strain evidence="11 12">CCAP 1055/1</strain>
    </source>
</reference>
<dbReference type="RefSeq" id="XP_002184065.1">
    <property type="nucleotide sequence ID" value="XM_002184029.1"/>
</dbReference>
<comment type="similarity">
    <text evidence="1 9">Belongs to the YIF1 family.</text>
</comment>
<dbReference type="PaxDb" id="2850-Phatr49392"/>
<dbReference type="GeneID" id="7195782"/>
<dbReference type="GO" id="GO:0006888">
    <property type="term" value="P:endoplasmic reticulum to Golgi vesicle-mediated transport"/>
    <property type="evidence" value="ECO:0007669"/>
    <property type="project" value="UniProtKB-UniRule"/>
</dbReference>
<evidence type="ECO:0000256" key="9">
    <source>
        <dbReference type="RuleBase" id="RU368073"/>
    </source>
</evidence>
<organism evidence="11 12">
    <name type="scientific">Phaeodactylum tricornutum (strain CCAP 1055/1)</name>
    <dbReference type="NCBI Taxonomy" id="556484"/>
    <lineage>
        <taxon>Eukaryota</taxon>
        <taxon>Sar</taxon>
        <taxon>Stramenopiles</taxon>
        <taxon>Ochrophyta</taxon>
        <taxon>Bacillariophyta</taxon>
        <taxon>Bacillariophyceae</taxon>
        <taxon>Bacillariophycidae</taxon>
        <taxon>Naviculales</taxon>
        <taxon>Phaeodactylaceae</taxon>
        <taxon>Phaeodactylum</taxon>
    </lineage>
</organism>
<dbReference type="InParanoid" id="B7GAF9"/>
<reference evidence="12" key="2">
    <citation type="submission" date="2008-08" db="EMBL/GenBank/DDBJ databases">
        <authorList>
            <consortium name="Diatom Consortium"/>
            <person name="Grigoriev I."/>
            <person name="Grimwood J."/>
            <person name="Kuo A."/>
            <person name="Otillar R.P."/>
            <person name="Salamov A."/>
            <person name="Detter J.C."/>
            <person name="Lindquist E."/>
            <person name="Shapiro H."/>
            <person name="Lucas S."/>
            <person name="Glavina del Rio T."/>
            <person name="Pitluck S."/>
            <person name="Rokhsar D."/>
            <person name="Bowler C."/>
        </authorList>
    </citation>
    <scope>GENOME REANNOTATION</scope>
    <source>
        <strain evidence="12">CCAP 1055/1</strain>
    </source>
</reference>
<evidence type="ECO:0000313" key="12">
    <source>
        <dbReference type="Proteomes" id="UP000000759"/>
    </source>
</evidence>
<feature type="compositionally biased region" description="Low complexity" evidence="10">
    <location>
        <begin position="8"/>
        <end position="54"/>
    </location>
</feature>
<dbReference type="STRING" id="556484.B7GAF9"/>
<evidence type="ECO:0000256" key="5">
    <source>
        <dbReference type="ARBA" id="ARBA00022927"/>
    </source>
</evidence>
<keyword evidence="7 9" id="KW-0333">Golgi apparatus</keyword>
<keyword evidence="4 9" id="KW-0256">Endoplasmic reticulum</keyword>
<evidence type="ECO:0000256" key="2">
    <source>
        <dbReference type="ARBA" id="ARBA00022448"/>
    </source>
</evidence>
<keyword evidence="8 9" id="KW-0472">Membrane</keyword>
<dbReference type="Proteomes" id="UP000000759">
    <property type="component" value="Chromosome 22"/>
</dbReference>
<evidence type="ECO:0000256" key="6">
    <source>
        <dbReference type="ARBA" id="ARBA00022989"/>
    </source>
</evidence>
<evidence type="ECO:0000313" key="11">
    <source>
        <dbReference type="EMBL" id="EEC44243.1"/>
    </source>
</evidence>
<evidence type="ECO:0000256" key="7">
    <source>
        <dbReference type="ARBA" id="ARBA00023034"/>
    </source>
</evidence>
<dbReference type="eggNOG" id="KOG3094">
    <property type="taxonomic scope" value="Eukaryota"/>
</dbReference>
<dbReference type="HOGENOM" id="CLU_734597_0_0_1"/>
<keyword evidence="5 9" id="KW-0653">Protein transport</keyword>
<dbReference type="GO" id="GO:0005789">
    <property type="term" value="C:endoplasmic reticulum membrane"/>
    <property type="evidence" value="ECO:0007669"/>
    <property type="project" value="UniProtKB-SubCell"/>
</dbReference>
<comment type="function">
    <text evidence="9">Has a role in transport between endoplasmic reticulum and Golgi.</text>
</comment>
<keyword evidence="2 9" id="KW-0813">Transport</keyword>
<evidence type="ECO:0000256" key="8">
    <source>
        <dbReference type="ARBA" id="ARBA00023136"/>
    </source>
</evidence>
<feature type="transmembrane region" description="Helical" evidence="9">
    <location>
        <begin position="311"/>
        <end position="328"/>
    </location>
</feature>
<keyword evidence="3 9" id="KW-0812">Transmembrane</keyword>
<accession>B7GAF9</accession>
<gene>
    <name evidence="11" type="ORF">PHATRDRAFT_49392</name>
</gene>
<feature type="compositionally biased region" description="Polar residues" evidence="10">
    <location>
        <begin position="81"/>
        <end position="100"/>
    </location>
</feature>
<evidence type="ECO:0000256" key="10">
    <source>
        <dbReference type="SAM" id="MobiDB-lite"/>
    </source>
</evidence>
<dbReference type="InterPro" id="IPR005578">
    <property type="entry name" value="Yif1_fam"/>
</dbReference>
<proteinExistence type="inferred from homology"/>